<reference evidence="7 8" key="1">
    <citation type="submission" date="2024-07" db="EMBL/GenBank/DDBJ databases">
        <title>Section-level genome sequencing and comparative genomics of Aspergillus sections Usti and Cavernicolus.</title>
        <authorList>
            <consortium name="Lawrence Berkeley National Laboratory"/>
            <person name="Nybo J.L."/>
            <person name="Vesth T.C."/>
            <person name="Theobald S."/>
            <person name="Frisvad J.C."/>
            <person name="Larsen T.O."/>
            <person name="Kjaerboelling I."/>
            <person name="Rothschild-Mancinelli K."/>
            <person name="Lyhne E.K."/>
            <person name="Kogle M.E."/>
            <person name="Barry K."/>
            <person name="Clum A."/>
            <person name="Na H."/>
            <person name="Ledsgaard L."/>
            <person name="Lin J."/>
            <person name="Lipzen A."/>
            <person name="Kuo A."/>
            <person name="Riley R."/>
            <person name="Mondo S."/>
            <person name="Labutti K."/>
            <person name="Haridas S."/>
            <person name="Pangalinan J."/>
            <person name="Salamov A.A."/>
            <person name="Simmons B.A."/>
            <person name="Magnuson J.K."/>
            <person name="Chen J."/>
            <person name="Drula E."/>
            <person name="Henrissat B."/>
            <person name="Wiebenga A."/>
            <person name="Lubbers R.J."/>
            <person name="Gomes A.C."/>
            <person name="Makela M.R."/>
            <person name="Stajich J."/>
            <person name="Grigoriev I.V."/>
            <person name="Mortensen U.H."/>
            <person name="De Vries R.P."/>
            <person name="Baker S.E."/>
            <person name="Andersen M.R."/>
        </authorList>
    </citation>
    <scope>NUCLEOTIDE SEQUENCE [LARGE SCALE GENOMIC DNA]</scope>
    <source>
        <strain evidence="7 8">CBS 123904</strain>
    </source>
</reference>
<evidence type="ECO:0000256" key="1">
    <source>
        <dbReference type="ARBA" id="ARBA00004123"/>
    </source>
</evidence>
<feature type="compositionally biased region" description="Basic residues" evidence="5">
    <location>
        <begin position="71"/>
        <end position="91"/>
    </location>
</feature>
<dbReference type="SMART" id="SM00398">
    <property type="entry name" value="HMG"/>
    <property type="match status" value="1"/>
</dbReference>
<evidence type="ECO:0000256" key="3">
    <source>
        <dbReference type="ARBA" id="ARBA00023242"/>
    </source>
</evidence>
<evidence type="ECO:0000259" key="6">
    <source>
        <dbReference type="PROSITE" id="PS50118"/>
    </source>
</evidence>
<dbReference type="PANTHER" id="PTHR48112:SF32">
    <property type="entry name" value="HIGH MOBILITY GROUP PROTEIN B3"/>
    <property type="match status" value="1"/>
</dbReference>
<dbReference type="SUPFAM" id="SSF47095">
    <property type="entry name" value="HMG-box"/>
    <property type="match status" value="2"/>
</dbReference>
<dbReference type="EMBL" id="JBFXLU010000223">
    <property type="protein sequence ID" value="KAL2834545.1"/>
    <property type="molecule type" value="Genomic_DNA"/>
</dbReference>
<dbReference type="InterPro" id="IPR050342">
    <property type="entry name" value="HMGB"/>
</dbReference>
<dbReference type="PROSITE" id="PS50118">
    <property type="entry name" value="HMG_BOX_2"/>
    <property type="match status" value="1"/>
</dbReference>
<feature type="domain" description="HMG box" evidence="6">
    <location>
        <begin position="228"/>
        <end position="294"/>
    </location>
</feature>
<protein>
    <recommendedName>
        <fullName evidence="6">HMG box domain-containing protein</fullName>
    </recommendedName>
</protein>
<comment type="caution">
    <text evidence="7">The sequence shown here is derived from an EMBL/GenBank/DDBJ whole genome shotgun (WGS) entry which is preliminary data.</text>
</comment>
<dbReference type="Proteomes" id="UP001610446">
    <property type="component" value="Unassembled WGS sequence"/>
</dbReference>
<comment type="subcellular location">
    <subcellularLocation>
        <location evidence="1">Nucleus</location>
    </subcellularLocation>
</comment>
<evidence type="ECO:0000313" key="7">
    <source>
        <dbReference type="EMBL" id="KAL2834545.1"/>
    </source>
</evidence>
<sequence>MPLNLVRRGGGVLRSALARPVRVVPQSHIKRISFIARRPLLTTATAGFPRSSLLVGDLVRSYATHSTNKSSKGKKPTKAKKAVKKPAKRKRDLTEEQQAKLAEEKKRKQSRELLKSLKETALEPPKRLPTTVRALAVGKYIHETRKTTPTVSEAFKKASDLAQSMSASERQQYEDLAKANKAANDVALEAWLKTYTPRQILEANAARRRLAQITGAQRVNLIKDHRLVKRPRSSFMYFMKDKLEGRDTLGKSASELTKSLGEEWRSLSAADKTRYEQLNKDDLERYAREYQETYGSPPPYQVTERAEK</sequence>
<gene>
    <name evidence="7" type="ORF">BJY01DRAFT_84108</name>
</gene>
<dbReference type="Pfam" id="PF00505">
    <property type="entry name" value="HMG_box"/>
    <property type="match status" value="1"/>
</dbReference>
<feature type="compositionally biased region" description="Basic and acidic residues" evidence="5">
    <location>
        <begin position="92"/>
        <end position="110"/>
    </location>
</feature>
<accession>A0ABR4J3K8</accession>
<evidence type="ECO:0000313" key="8">
    <source>
        <dbReference type="Proteomes" id="UP001610446"/>
    </source>
</evidence>
<evidence type="ECO:0000256" key="4">
    <source>
        <dbReference type="PROSITE-ProRule" id="PRU00267"/>
    </source>
</evidence>
<evidence type="ECO:0000256" key="2">
    <source>
        <dbReference type="ARBA" id="ARBA00023125"/>
    </source>
</evidence>
<evidence type="ECO:0000256" key="5">
    <source>
        <dbReference type="SAM" id="MobiDB-lite"/>
    </source>
</evidence>
<feature type="DNA-binding region" description="HMG box" evidence="4">
    <location>
        <begin position="228"/>
        <end position="294"/>
    </location>
</feature>
<dbReference type="Gene3D" id="1.10.30.10">
    <property type="entry name" value="High mobility group box domain"/>
    <property type="match status" value="2"/>
</dbReference>
<keyword evidence="8" id="KW-1185">Reference proteome</keyword>
<feature type="region of interest" description="Disordered" evidence="5">
    <location>
        <begin position="63"/>
        <end position="110"/>
    </location>
</feature>
<dbReference type="InterPro" id="IPR009071">
    <property type="entry name" value="HMG_box_dom"/>
</dbReference>
<keyword evidence="3 4" id="KW-0539">Nucleus</keyword>
<dbReference type="PANTHER" id="PTHR48112">
    <property type="entry name" value="HIGH MOBILITY GROUP PROTEIN DSP1"/>
    <property type="match status" value="1"/>
</dbReference>
<organism evidence="7 8">
    <name type="scientific">Aspergillus pseudoustus</name>
    <dbReference type="NCBI Taxonomy" id="1810923"/>
    <lineage>
        <taxon>Eukaryota</taxon>
        <taxon>Fungi</taxon>
        <taxon>Dikarya</taxon>
        <taxon>Ascomycota</taxon>
        <taxon>Pezizomycotina</taxon>
        <taxon>Eurotiomycetes</taxon>
        <taxon>Eurotiomycetidae</taxon>
        <taxon>Eurotiales</taxon>
        <taxon>Aspergillaceae</taxon>
        <taxon>Aspergillus</taxon>
        <taxon>Aspergillus subgen. Nidulantes</taxon>
    </lineage>
</organism>
<dbReference type="InterPro" id="IPR036910">
    <property type="entry name" value="HMG_box_dom_sf"/>
</dbReference>
<name>A0ABR4J3K8_9EURO</name>
<keyword evidence="2 4" id="KW-0238">DNA-binding</keyword>
<proteinExistence type="predicted"/>